<keyword evidence="2" id="KW-0067">ATP-binding</keyword>
<evidence type="ECO:0000256" key="1">
    <source>
        <dbReference type="ARBA" id="ARBA00022741"/>
    </source>
</evidence>
<dbReference type="PROSITE" id="PS00455">
    <property type="entry name" value="AMP_BINDING"/>
    <property type="match status" value="1"/>
</dbReference>
<dbReference type="GO" id="GO:0005524">
    <property type="term" value="F:ATP binding"/>
    <property type="evidence" value="ECO:0007669"/>
    <property type="project" value="UniProtKB-KW"/>
</dbReference>
<evidence type="ECO:0000313" key="5">
    <source>
        <dbReference type="Proteomes" id="UP000287447"/>
    </source>
</evidence>
<dbReference type="Pfam" id="PF23562">
    <property type="entry name" value="AMP-binding_C_3"/>
    <property type="match status" value="1"/>
</dbReference>
<sequence>MSAASGASALPDIKTYDTFPKLLRYNAEHRADKPAAREKDLGIWQSWTWSEVKDEVFSVAAGLLDMGIQRGDRIAIIGDNRPRLYWMIAIAQSVGAVPVPIYQDSVADEMKFPLEHAEVRFALAEDQEQVDKLIYLKQHLSTLEYVIFDDKRGIRDYTEDFLYDYEDVRQRGREYLAKNPGAVDAEVDKGKGDDVCIIPYTSGTTGNPKGVLLTYDNMLQAAYAGVVFEGLRESDQVLAYLPLAWIGDTAFSFAQSYIAGFCVACPESSDTVLTDLRELGPSYFFAPPRIFENILTQVSIRIEDAGKMKRGMFHYFMKIARKVGVQILEGKPVSFTDRLLYGLGEILVYGPLKNVLGLSRVRIGYTAGEAIGPDIFDFYRSIGINLKQLYGSTETSVFVTIQPDGQIKADTVGVPLEGVEIMIDDSGELLIKSPGIFKEYFKNPEATEEAKTGGWFHTGDAGFLDEDGHLKIIDRAKDVGKLKDGSLFAPKYIENKLKFFPEIREAVAIGNGRDYCAALINIDPEAVGNWAERNNIAYASYQELAALPKIYQMVSEHVAQVNKDLAAEERVAGSQIKRFLILHKLLDADDGELTRTSKVRRSFIADKYGPLIDGLYSDASTASIETEITFEDGRKGTLKADLQIVDAETVSPSASFSQAAE</sequence>
<reference evidence="5" key="1">
    <citation type="submission" date="2019-01" db="EMBL/GenBank/DDBJ databases">
        <title>Gri0909 isolated from a small marine red alga.</title>
        <authorList>
            <person name="Kim J."/>
            <person name="Jeong S.E."/>
            <person name="Jeon C.O."/>
        </authorList>
    </citation>
    <scope>NUCLEOTIDE SEQUENCE [LARGE SCALE GENOMIC DNA]</scope>
    <source>
        <strain evidence="5">Gri0909</strain>
    </source>
</reference>
<dbReference type="OrthoDB" id="9803968at2"/>
<dbReference type="Pfam" id="PF00501">
    <property type="entry name" value="AMP-binding"/>
    <property type="match status" value="1"/>
</dbReference>
<dbReference type="EMBL" id="SADE01000002">
    <property type="protein sequence ID" value="RVU36497.1"/>
    <property type="molecule type" value="Genomic_DNA"/>
</dbReference>
<dbReference type="Gene3D" id="3.40.50.12780">
    <property type="entry name" value="N-terminal domain of ligase-like"/>
    <property type="match status" value="1"/>
</dbReference>
<keyword evidence="5" id="KW-1185">Reference proteome</keyword>
<evidence type="ECO:0000256" key="2">
    <source>
        <dbReference type="ARBA" id="ARBA00022840"/>
    </source>
</evidence>
<name>A0A437QPV4_9PROT</name>
<feature type="domain" description="AMP-dependent synthetase/ligase" evidence="3">
    <location>
        <begin position="24"/>
        <end position="441"/>
    </location>
</feature>
<dbReference type="RefSeq" id="WP_127765973.1">
    <property type="nucleotide sequence ID" value="NZ_SADE01000002.1"/>
</dbReference>
<evidence type="ECO:0000259" key="3">
    <source>
        <dbReference type="Pfam" id="PF00501"/>
    </source>
</evidence>
<keyword evidence="4" id="KW-0436">Ligase</keyword>
<dbReference type="GO" id="GO:0004467">
    <property type="term" value="F:long-chain fatty acid-CoA ligase activity"/>
    <property type="evidence" value="ECO:0007669"/>
    <property type="project" value="TreeGrafter"/>
</dbReference>
<comment type="caution">
    <text evidence="4">The sequence shown here is derived from an EMBL/GenBank/DDBJ whole genome shotgun (WGS) entry which is preliminary data.</text>
</comment>
<gene>
    <name evidence="4" type="ORF">EOI86_14995</name>
</gene>
<dbReference type="InterPro" id="IPR042099">
    <property type="entry name" value="ANL_N_sf"/>
</dbReference>
<keyword evidence="1" id="KW-0547">Nucleotide-binding</keyword>
<dbReference type="Proteomes" id="UP000287447">
    <property type="component" value="Unassembled WGS sequence"/>
</dbReference>
<dbReference type="PANTHER" id="PTHR43272">
    <property type="entry name" value="LONG-CHAIN-FATTY-ACID--COA LIGASE"/>
    <property type="match status" value="1"/>
</dbReference>
<dbReference type="GO" id="GO:0016020">
    <property type="term" value="C:membrane"/>
    <property type="evidence" value="ECO:0007669"/>
    <property type="project" value="TreeGrafter"/>
</dbReference>
<dbReference type="SUPFAM" id="SSF56801">
    <property type="entry name" value="Acetyl-CoA synthetase-like"/>
    <property type="match status" value="1"/>
</dbReference>
<proteinExistence type="predicted"/>
<dbReference type="AlphaFoldDB" id="A0A437QPV4"/>
<accession>A0A437QPV4</accession>
<dbReference type="InterPro" id="IPR020845">
    <property type="entry name" value="AMP-binding_CS"/>
</dbReference>
<dbReference type="PANTHER" id="PTHR43272:SF33">
    <property type="entry name" value="AMP-BINDING DOMAIN-CONTAINING PROTEIN-RELATED"/>
    <property type="match status" value="1"/>
</dbReference>
<evidence type="ECO:0000313" key="4">
    <source>
        <dbReference type="EMBL" id="RVU36497.1"/>
    </source>
</evidence>
<dbReference type="InterPro" id="IPR000873">
    <property type="entry name" value="AMP-dep_synth/lig_dom"/>
</dbReference>
<protein>
    <submittedName>
        <fullName evidence="4">Long-chain fatty acid--CoA ligase</fullName>
    </submittedName>
</protein>
<organism evidence="4 5">
    <name type="scientific">Hwanghaeella grinnelliae</name>
    <dbReference type="NCBI Taxonomy" id="2500179"/>
    <lineage>
        <taxon>Bacteria</taxon>
        <taxon>Pseudomonadati</taxon>
        <taxon>Pseudomonadota</taxon>
        <taxon>Alphaproteobacteria</taxon>
        <taxon>Rhodospirillales</taxon>
        <taxon>Rhodospirillaceae</taxon>
        <taxon>Hwanghaeella</taxon>
    </lineage>
</organism>